<evidence type="ECO:0000256" key="4">
    <source>
        <dbReference type="ARBA" id="ARBA00023242"/>
    </source>
</evidence>
<dbReference type="GO" id="GO:0003746">
    <property type="term" value="F:translation elongation factor activity"/>
    <property type="evidence" value="ECO:0007669"/>
    <property type="project" value="UniProtKB-KW"/>
</dbReference>
<reference evidence="7 8" key="1">
    <citation type="submission" date="2020-04" db="EMBL/GenBank/DDBJ databases">
        <title>Perkinsus olseni comparative genomics.</title>
        <authorList>
            <person name="Bogema D.R."/>
        </authorList>
    </citation>
    <scope>NUCLEOTIDE SEQUENCE [LARGE SCALE GENOMIC DNA]</scope>
    <source>
        <strain evidence="7">00978-12</strain>
    </source>
</reference>
<dbReference type="EMBL" id="JABANP010000030">
    <property type="protein sequence ID" value="KAF4694639.1"/>
    <property type="molecule type" value="Genomic_DNA"/>
</dbReference>
<dbReference type="GO" id="GO:0140673">
    <property type="term" value="P:transcription elongation-coupled chromatin remodeling"/>
    <property type="evidence" value="ECO:0007669"/>
    <property type="project" value="InterPro"/>
</dbReference>
<evidence type="ECO:0000256" key="3">
    <source>
        <dbReference type="ARBA" id="ARBA00023163"/>
    </source>
</evidence>
<keyword evidence="5" id="KW-0472">Membrane</keyword>
<evidence type="ECO:0000259" key="6">
    <source>
        <dbReference type="SMART" id="SM01389"/>
    </source>
</evidence>
<keyword evidence="5" id="KW-0812">Transmembrane</keyword>
<keyword evidence="4" id="KW-0539">Nucleus</keyword>
<dbReference type="SUPFAM" id="SSF63393">
    <property type="entry name" value="RNA polymerase subunits"/>
    <property type="match status" value="1"/>
</dbReference>
<dbReference type="AlphaFoldDB" id="A0A7J6PEU5"/>
<dbReference type="Proteomes" id="UP000541610">
    <property type="component" value="Unassembled WGS sequence"/>
</dbReference>
<keyword evidence="5" id="KW-1133">Transmembrane helix</keyword>
<gene>
    <name evidence="7" type="primary">SUPT4H1_3</name>
    <name evidence="7" type="ORF">FOZ60_007605</name>
</gene>
<feature type="transmembrane region" description="Helical" evidence="5">
    <location>
        <begin position="16"/>
        <end position="34"/>
    </location>
</feature>
<dbReference type="PANTHER" id="PTHR12882">
    <property type="entry name" value="SUPPRESSOR OF TY 4"/>
    <property type="match status" value="1"/>
</dbReference>
<name>A0A7J6PEU5_PEROL</name>
<comment type="caution">
    <text evidence="7">The sequence shown here is derived from an EMBL/GenBank/DDBJ whole genome shotgun (WGS) entry which is preliminary data.</text>
</comment>
<dbReference type="GO" id="GO:0008270">
    <property type="term" value="F:zinc ion binding"/>
    <property type="evidence" value="ECO:0007669"/>
    <property type="project" value="InterPro"/>
</dbReference>
<keyword evidence="7" id="KW-0648">Protein biosynthesis</keyword>
<dbReference type="Gene3D" id="3.30.40.210">
    <property type="match status" value="1"/>
</dbReference>
<keyword evidence="7" id="KW-0251">Elongation factor</keyword>
<sequence length="499" mass="54957">MAAPEVHRRLSRLHRLHLVVIGMVLAAQLGHLAVESPSLRLFTVTLGIMVILADQMWTIARGVPRNVSKISDRLLVGCNTPPSDDGPAVDALDFCNARLLPGFWRAFELPPTGHALLSLTEVVAIAKDATKYMLGAPVVGCAGIRRLDVNIAVILGSSAESSEALALVCCCIIVLRAAAKDGREAFALYASQRYVEPVPRAEEVLHASSLRQLELLSRKAQFLTEEESKPAKEWAVASVSVFNIPDWLENINVSIVNLHGEKSLVLERQNLLRNEQRMGASASWKDEEMPIVKGEVYIVVEKCIVNPGEVQEPRLFGAYGCLLPESPHLQKMLASSSGAHYLDLSIDQCDVFDSRLENTVVQLAVSQRDRCPAQMAYSDDEEMSDEGNQRPMVVSMIPDTLNSHQLRCCLRCHIILSVSQFVRHGCPNCQDIDMEGDKTLVEDYTTKNFSGGVSVMNPARSWVARQLKLSTFCAGMYAVAAQGDGEAQGDYDDEYEEDY</sequence>
<dbReference type="InterPro" id="IPR029040">
    <property type="entry name" value="RPABC4/Spt4"/>
</dbReference>
<dbReference type="PANTHER" id="PTHR12882:SF1">
    <property type="entry name" value="TRANSCRIPTION ELONGATION FACTOR SPT4"/>
    <property type="match status" value="1"/>
</dbReference>
<comment type="subcellular location">
    <subcellularLocation>
        <location evidence="1">Nucleus</location>
    </subcellularLocation>
</comment>
<evidence type="ECO:0000313" key="8">
    <source>
        <dbReference type="Proteomes" id="UP000541610"/>
    </source>
</evidence>
<dbReference type="OrthoDB" id="442720at2759"/>
<proteinExistence type="inferred from homology"/>
<dbReference type="GO" id="GO:0000993">
    <property type="term" value="F:RNA polymerase II complex binding"/>
    <property type="evidence" value="ECO:0007669"/>
    <property type="project" value="TreeGrafter"/>
</dbReference>
<dbReference type="SMART" id="SM01389">
    <property type="entry name" value="Spt4"/>
    <property type="match status" value="1"/>
</dbReference>
<dbReference type="Pfam" id="PF06093">
    <property type="entry name" value="Spt4"/>
    <property type="match status" value="1"/>
</dbReference>
<comment type="similarity">
    <text evidence="2">Belongs to the SPT4 family.</text>
</comment>
<keyword evidence="3" id="KW-0804">Transcription</keyword>
<dbReference type="GO" id="GO:0006355">
    <property type="term" value="P:regulation of DNA-templated transcription"/>
    <property type="evidence" value="ECO:0007669"/>
    <property type="project" value="InterPro"/>
</dbReference>
<dbReference type="InterPro" id="IPR022800">
    <property type="entry name" value="Spt4/RpoE2_Znf"/>
</dbReference>
<accession>A0A7J6PEU5</accession>
<evidence type="ECO:0000256" key="5">
    <source>
        <dbReference type="SAM" id="Phobius"/>
    </source>
</evidence>
<evidence type="ECO:0000256" key="1">
    <source>
        <dbReference type="ARBA" id="ARBA00004123"/>
    </source>
</evidence>
<dbReference type="CDD" id="cd07973">
    <property type="entry name" value="Spt4"/>
    <property type="match status" value="1"/>
</dbReference>
<organism evidence="7 8">
    <name type="scientific">Perkinsus olseni</name>
    <name type="common">Perkinsus atlanticus</name>
    <dbReference type="NCBI Taxonomy" id="32597"/>
    <lineage>
        <taxon>Eukaryota</taxon>
        <taxon>Sar</taxon>
        <taxon>Alveolata</taxon>
        <taxon>Perkinsozoa</taxon>
        <taxon>Perkinsea</taxon>
        <taxon>Perkinsida</taxon>
        <taxon>Perkinsidae</taxon>
        <taxon>Perkinsus</taxon>
    </lineage>
</organism>
<evidence type="ECO:0000256" key="2">
    <source>
        <dbReference type="ARBA" id="ARBA00010464"/>
    </source>
</evidence>
<dbReference type="GO" id="GO:0032044">
    <property type="term" value="C:DSIF complex"/>
    <property type="evidence" value="ECO:0007669"/>
    <property type="project" value="TreeGrafter"/>
</dbReference>
<evidence type="ECO:0000313" key="7">
    <source>
        <dbReference type="EMBL" id="KAF4694639.1"/>
    </source>
</evidence>
<feature type="domain" description="Spt4/RpoE2 zinc finger" evidence="6">
    <location>
        <begin position="406"/>
        <end position="482"/>
    </location>
</feature>
<dbReference type="InterPro" id="IPR009287">
    <property type="entry name" value="Spt4"/>
</dbReference>
<dbReference type="InterPro" id="IPR038510">
    <property type="entry name" value="Spt4_sf"/>
</dbReference>
<protein>
    <submittedName>
        <fullName evidence="7">Transcription elongation factor SPT4</fullName>
    </submittedName>
</protein>